<keyword evidence="6" id="KW-0479">Metal-binding</keyword>
<keyword evidence="11" id="KW-1185">Reference proteome</keyword>
<comment type="cofactor">
    <cofactor evidence="2">
        <name>Mg(2+)</name>
        <dbReference type="ChEBI" id="CHEBI:18420"/>
    </cofactor>
</comment>
<dbReference type="eggNOG" id="COG0294">
    <property type="taxonomic scope" value="Bacteria"/>
</dbReference>
<dbReference type="Pfam" id="PF00809">
    <property type="entry name" value="Pterin_bind"/>
    <property type="match status" value="1"/>
</dbReference>
<evidence type="ECO:0000256" key="5">
    <source>
        <dbReference type="ARBA" id="ARBA00022679"/>
    </source>
</evidence>
<protein>
    <recommendedName>
        <fullName evidence="4">dihydropteroate synthase</fullName>
        <ecNumber evidence="4">2.5.1.15</ecNumber>
    </recommendedName>
</protein>
<keyword evidence="5" id="KW-0808">Transferase</keyword>
<comment type="catalytic activity">
    <reaction evidence="1">
        <text>(7,8-dihydropterin-6-yl)methyl diphosphate + 4-aminobenzoate = 7,8-dihydropteroate + diphosphate</text>
        <dbReference type="Rhea" id="RHEA:19949"/>
        <dbReference type="ChEBI" id="CHEBI:17836"/>
        <dbReference type="ChEBI" id="CHEBI:17839"/>
        <dbReference type="ChEBI" id="CHEBI:33019"/>
        <dbReference type="ChEBI" id="CHEBI:72950"/>
        <dbReference type="EC" id="2.5.1.15"/>
    </reaction>
</comment>
<evidence type="ECO:0000256" key="8">
    <source>
        <dbReference type="ARBA" id="ARBA00022909"/>
    </source>
</evidence>
<dbReference type="InterPro" id="IPR000489">
    <property type="entry name" value="Pterin-binding_dom"/>
</dbReference>
<dbReference type="PANTHER" id="PTHR20941:SF1">
    <property type="entry name" value="FOLIC ACID SYNTHESIS PROTEIN FOL1"/>
    <property type="match status" value="1"/>
</dbReference>
<dbReference type="PATRIC" id="fig|1096930.3.peg.2676"/>
<dbReference type="GO" id="GO:0004156">
    <property type="term" value="F:dihydropteroate synthase activity"/>
    <property type="evidence" value="ECO:0007669"/>
    <property type="project" value="UniProtKB-EC"/>
</dbReference>
<dbReference type="PROSITE" id="PS50972">
    <property type="entry name" value="PTERIN_BINDING"/>
    <property type="match status" value="1"/>
</dbReference>
<dbReference type="NCBIfam" id="TIGR01496">
    <property type="entry name" value="DHPS"/>
    <property type="match status" value="1"/>
</dbReference>
<dbReference type="Gene3D" id="3.20.20.20">
    <property type="entry name" value="Dihydropteroate synthase-like"/>
    <property type="match status" value="1"/>
</dbReference>
<accession>T0HLR4</accession>
<dbReference type="PROSITE" id="PS00792">
    <property type="entry name" value="DHPS_1"/>
    <property type="match status" value="1"/>
</dbReference>
<dbReference type="CDD" id="cd00739">
    <property type="entry name" value="DHPS"/>
    <property type="match status" value="1"/>
</dbReference>
<gene>
    <name evidence="10" type="ORF">L284_13420</name>
</gene>
<proteinExistence type="predicted"/>
<keyword evidence="8" id="KW-0289">Folate biosynthesis</keyword>
<dbReference type="InterPro" id="IPR045031">
    <property type="entry name" value="DHP_synth-like"/>
</dbReference>
<dbReference type="GO" id="GO:0046654">
    <property type="term" value="P:tetrahydrofolate biosynthetic process"/>
    <property type="evidence" value="ECO:0007669"/>
    <property type="project" value="TreeGrafter"/>
</dbReference>
<dbReference type="PROSITE" id="PS00793">
    <property type="entry name" value="DHPS_2"/>
    <property type="match status" value="1"/>
</dbReference>
<dbReference type="GO" id="GO:0046872">
    <property type="term" value="F:metal ion binding"/>
    <property type="evidence" value="ECO:0007669"/>
    <property type="project" value="UniProtKB-KW"/>
</dbReference>
<evidence type="ECO:0000256" key="7">
    <source>
        <dbReference type="ARBA" id="ARBA00022842"/>
    </source>
</evidence>
<evidence type="ECO:0000256" key="4">
    <source>
        <dbReference type="ARBA" id="ARBA00012458"/>
    </source>
</evidence>
<dbReference type="InterPro" id="IPR006390">
    <property type="entry name" value="DHP_synth_dom"/>
</dbReference>
<evidence type="ECO:0000256" key="3">
    <source>
        <dbReference type="ARBA" id="ARBA00004763"/>
    </source>
</evidence>
<keyword evidence="7" id="KW-0460">Magnesium</keyword>
<dbReference type="EMBL" id="ATHL01000083">
    <property type="protein sequence ID" value="EQB13937.1"/>
    <property type="molecule type" value="Genomic_DNA"/>
</dbReference>
<evidence type="ECO:0000256" key="2">
    <source>
        <dbReference type="ARBA" id="ARBA00001946"/>
    </source>
</evidence>
<evidence type="ECO:0000256" key="6">
    <source>
        <dbReference type="ARBA" id="ARBA00022723"/>
    </source>
</evidence>
<organism evidence="10 11">
    <name type="scientific">Novosphingobium lindaniclasticum LE124</name>
    <dbReference type="NCBI Taxonomy" id="1096930"/>
    <lineage>
        <taxon>Bacteria</taxon>
        <taxon>Pseudomonadati</taxon>
        <taxon>Pseudomonadota</taxon>
        <taxon>Alphaproteobacteria</taxon>
        <taxon>Sphingomonadales</taxon>
        <taxon>Sphingomonadaceae</taxon>
        <taxon>Novosphingobium</taxon>
    </lineage>
</organism>
<evidence type="ECO:0000313" key="11">
    <source>
        <dbReference type="Proteomes" id="UP000015527"/>
    </source>
</evidence>
<dbReference type="PANTHER" id="PTHR20941">
    <property type="entry name" value="FOLATE SYNTHESIS PROTEINS"/>
    <property type="match status" value="1"/>
</dbReference>
<evidence type="ECO:0000259" key="9">
    <source>
        <dbReference type="PROSITE" id="PS50972"/>
    </source>
</evidence>
<reference evidence="10 11" key="1">
    <citation type="journal article" date="2013" name="Genome Announc.">
        <title>Genome Sequence of Novosphingobium lindaniclasticum LE124T, Isolated from a Hexachlorocyclohexane Dumpsite.</title>
        <authorList>
            <person name="Saxena A."/>
            <person name="Nayyar N."/>
            <person name="Sangwan N."/>
            <person name="Kumari R."/>
            <person name="Khurana J.P."/>
            <person name="Lal R."/>
        </authorList>
    </citation>
    <scope>NUCLEOTIDE SEQUENCE [LARGE SCALE GENOMIC DNA]</scope>
    <source>
        <strain evidence="10 11">LE124</strain>
    </source>
</reference>
<dbReference type="AlphaFoldDB" id="T0HLR4"/>
<dbReference type="EC" id="2.5.1.15" evidence="4"/>
<evidence type="ECO:0000256" key="1">
    <source>
        <dbReference type="ARBA" id="ARBA00000012"/>
    </source>
</evidence>
<comment type="pathway">
    <text evidence="3">Cofactor biosynthesis; tetrahydrofolate biosynthesis; 7,8-dihydrofolate from 2-amino-4-hydroxy-6-hydroxymethyl-7,8-dihydropteridine diphosphate and 4-aminobenzoate: step 1/2.</text>
</comment>
<sequence length="389" mass="41115">MIALAAKPVLHGSRPRYGAKMSRTVYIRPTAFADSPQSEEGEAVRLGGSMVWASRFALVVRENGKVLSRRRFGAGDVAQALATLPADLGAEAELQWSNLRKVHAPLQCGACTIRLEQPQVAGILNITPDSFSDGGKFLDDAQVACDHAAAMLEAGAAMIDIGGESTRPGAAAVWEGDELKRVVPMVERLAAMGAAISVDTRRPAVMAGALKAGAHIINDVSALRHDPRSLEFAASSGAPVVLMHAPGDGDDLHSNGDYDDVVLDVFDWLRACRDKAVAAGVKPENILLDPGVGFGKTLTENLQLMNGLALFHALGHPLFVGASRKRMIGALSNEAPAHQRLGGSVTLALKAMDAGSHIVRVHDVAETVQAARVWRGLRDAALTDFTQLP</sequence>
<comment type="caution">
    <text evidence="10">The sequence shown here is derived from an EMBL/GenBank/DDBJ whole genome shotgun (WGS) entry which is preliminary data.</text>
</comment>
<dbReference type="InterPro" id="IPR011005">
    <property type="entry name" value="Dihydropteroate_synth-like_sf"/>
</dbReference>
<evidence type="ECO:0000313" key="10">
    <source>
        <dbReference type="EMBL" id="EQB13937.1"/>
    </source>
</evidence>
<dbReference type="GO" id="GO:0005829">
    <property type="term" value="C:cytosol"/>
    <property type="evidence" value="ECO:0007669"/>
    <property type="project" value="TreeGrafter"/>
</dbReference>
<dbReference type="SUPFAM" id="SSF51717">
    <property type="entry name" value="Dihydropteroate synthetase-like"/>
    <property type="match status" value="1"/>
</dbReference>
<name>T0HLR4_9SPHN</name>
<feature type="domain" description="Pterin-binding" evidence="9">
    <location>
        <begin position="118"/>
        <end position="372"/>
    </location>
</feature>
<dbReference type="GO" id="GO:0046656">
    <property type="term" value="P:folic acid biosynthetic process"/>
    <property type="evidence" value="ECO:0007669"/>
    <property type="project" value="UniProtKB-KW"/>
</dbReference>
<dbReference type="Proteomes" id="UP000015527">
    <property type="component" value="Unassembled WGS sequence"/>
</dbReference>